<accession>A0A5B8VI20</accession>
<proteinExistence type="predicted"/>
<keyword evidence="1" id="KW-0378">Hydrolase</keyword>
<name>A0A5B8VI20_9BACT</name>
<dbReference type="RefSeq" id="WP_146780083.1">
    <property type="nucleotide sequence ID" value="NZ_CP042434.1"/>
</dbReference>
<evidence type="ECO:0000313" key="3">
    <source>
        <dbReference type="Proteomes" id="UP000321291"/>
    </source>
</evidence>
<protein>
    <recommendedName>
        <fullName evidence="4">Beta-hexosaminidase bacterial type N-terminal domain-containing protein</fullName>
    </recommendedName>
</protein>
<organism evidence="2 3">
    <name type="scientific">Arachidicoccus ginsenosidivorans</name>
    <dbReference type="NCBI Taxonomy" id="496057"/>
    <lineage>
        <taxon>Bacteria</taxon>
        <taxon>Pseudomonadati</taxon>
        <taxon>Bacteroidota</taxon>
        <taxon>Chitinophagia</taxon>
        <taxon>Chitinophagales</taxon>
        <taxon>Chitinophagaceae</taxon>
        <taxon>Arachidicoccus</taxon>
    </lineage>
</organism>
<dbReference type="EMBL" id="CP042434">
    <property type="protein sequence ID" value="QEC70823.1"/>
    <property type="molecule type" value="Genomic_DNA"/>
</dbReference>
<reference evidence="2 3" key="1">
    <citation type="journal article" date="2017" name="Int. J. Syst. Evol. Microbiol.">
        <title>Arachidicoccus ginsenosidivorans sp. nov., with ginsenoside-converting activity isolated from ginseng cultivating soil.</title>
        <authorList>
            <person name="Siddiqi M.Z."/>
            <person name="Aslam Z."/>
            <person name="Im W.T."/>
        </authorList>
    </citation>
    <scope>NUCLEOTIDE SEQUENCE [LARGE SCALE GENOMIC DNA]</scope>
    <source>
        <strain evidence="2 3">Gsoil 809</strain>
    </source>
</reference>
<evidence type="ECO:0000313" key="2">
    <source>
        <dbReference type="EMBL" id="QEC70823.1"/>
    </source>
</evidence>
<dbReference type="GO" id="GO:0005975">
    <property type="term" value="P:carbohydrate metabolic process"/>
    <property type="evidence" value="ECO:0007669"/>
    <property type="project" value="UniProtKB-ARBA"/>
</dbReference>
<sequence length="1033" mass="115911">MVSLIMWNLTLKDNRSSTRNCLGSCLSCMAVNHGIGGDRHRKYNSHKHRGYSPHWLLCLLLLLLMAGQQAQLFGQISRQVSGQNSRQNSGQKMLIAYQKEKTGRVAFGATRLSATLKKAGFQTSMLPLNEIIDNKAFKTRHCIYIGVNDDPVFNRLLLQQKGRFEPDTAKEGFVIQGDREGMTLVAGADKSGALYGCLQLADQLTALVSDISTKKGSDSRHLYVAIDSLLNNINVSDQPQMTLRGACIGLQKPYLLPGRGTYEYPYTKENFPWFYNKELWIKYLDMLVENRMNTLYLWSGHPFASLVRLKDYPDAVEVDSATFTANQQMFHFLTTEANKRGIWVIQAFYNIIVSKPFAEKHHIKTQDRNRPITPLIADYTRKSIAAFVKQYPNVGLLVTLGEAMEGVGPDDTNWFTKTIIPGVKDGLKALGQTKEPPIILRAHDADAPAVIAAAKPLYHNLYTMAKYNGEALTTYRPRGPWAALHKKLSETSPVQVENVHILANLEPFRYGADDFIQKCVQAMHKIYGSNGLHLYPQASYWDWPYSADNTDPRLLQMDRDWLWYSEWARYAWNAERDREKERQYWSKRIAGKYGSDLKTGQNILTAYEASGLIAPKLLRRYGITDGNRQTLSLGMLMSQLIDPERYGLFTLLYNSESPEGEMITEYASKEWLHQKHIGETPVQIAREVVADAAKAVKAIQAAQGGVTKNTAEFKRLKTDMLSYQYLASFYSKKVMAALDILRYGYSHHLQDLEAAVPLMEQSVQAFQHLAAVAGPAYLYANSLQTGARKIPMTGKNGQYKTWADLLPVYQQELDHFKKNIAALKAHGKDNSITTSTWGALKATRVQFLVPKDTAGLSMAELGAYYIKLDNQNQTGIYQTRHGGQPFSDTTVAIDSMAMPLRKLSGLKVDRTRQIEAGTRLYFKTDKPVTLFVGFFTQKNKAYLKEPELETDASANDYGQAATKIANAGILPGYPAINVHSYTFDKGVHDLQLGKGICLLLGFVEANSTGEHLPAFDARLGAAGGHPDLDWLFR</sequence>
<evidence type="ECO:0008006" key="4">
    <source>
        <dbReference type="Google" id="ProtNLM"/>
    </source>
</evidence>
<dbReference type="KEGG" id="agi:FSB73_03150"/>
<dbReference type="Gene3D" id="3.30.379.10">
    <property type="entry name" value="Chitobiase/beta-hexosaminidase domain 2-like"/>
    <property type="match status" value="1"/>
</dbReference>
<keyword evidence="3" id="KW-1185">Reference proteome</keyword>
<dbReference type="GO" id="GO:0016787">
    <property type="term" value="F:hydrolase activity"/>
    <property type="evidence" value="ECO:0007669"/>
    <property type="project" value="UniProtKB-KW"/>
</dbReference>
<gene>
    <name evidence="2" type="ORF">FSB73_03150</name>
</gene>
<dbReference type="InterPro" id="IPR029018">
    <property type="entry name" value="Hex-like_dom2"/>
</dbReference>
<evidence type="ECO:0000256" key="1">
    <source>
        <dbReference type="ARBA" id="ARBA00022801"/>
    </source>
</evidence>
<dbReference type="AlphaFoldDB" id="A0A5B8VI20"/>
<dbReference type="Proteomes" id="UP000321291">
    <property type="component" value="Chromosome"/>
</dbReference>
<dbReference type="OrthoDB" id="99887at2"/>